<evidence type="ECO:0000313" key="4">
    <source>
        <dbReference type="Proteomes" id="UP000618818"/>
    </source>
</evidence>
<evidence type="ECO:0000256" key="1">
    <source>
        <dbReference type="SAM" id="MobiDB-lite"/>
    </source>
</evidence>
<sequence>MNGGSRRSGLLAVALVVCLSGMASACENEPTGPDMVHEPAAAAQDSEPARATAADYGTWQPSYRWVRPATATDVDDLSRRVADLAGAAYTVTVPTMDLQIARTAQHVRVTIGGAWTSGYELHLDPRDAGEELLDIGPFVLCSLADDSCTEVGEDRESGGAPHLFNNGLDTLVFTAGTIVQAGTVAADELRRIDPDSASVAVVDSPAGPLDCLVTGGRARQHARLEGRAVDLDAPPFSLGRQPPLTTTCVDEHGLVVLSVPSLLAPVVPYSSFEDGVPDGFNQHAVPTPYGTSPSPTAAESASPASDGMHFVVVAADLIEAGESLADAQAAGRFDLDAVLGAEMVEGAVSSTAGLTGRAVRDIAEGEQITADLFR</sequence>
<keyword evidence="4" id="KW-1185">Reference proteome</keyword>
<feature type="compositionally biased region" description="Low complexity" evidence="1">
    <location>
        <begin position="291"/>
        <end position="303"/>
    </location>
</feature>
<name>A0ABR8NAY7_9ACTN</name>
<proteinExistence type="predicted"/>
<dbReference type="PROSITE" id="PS51257">
    <property type="entry name" value="PROKAR_LIPOPROTEIN"/>
    <property type="match status" value="1"/>
</dbReference>
<feature type="region of interest" description="Disordered" evidence="1">
    <location>
        <begin position="284"/>
        <end position="303"/>
    </location>
</feature>
<keyword evidence="2" id="KW-0732">Signal</keyword>
<reference evidence="3 4" key="1">
    <citation type="submission" date="2020-09" db="EMBL/GenBank/DDBJ databases">
        <title>novel species in genus Nocardioides.</title>
        <authorList>
            <person name="Zhang G."/>
        </authorList>
    </citation>
    <scope>NUCLEOTIDE SEQUENCE [LARGE SCALE GENOMIC DNA]</scope>
    <source>
        <strain evidence="3 4">KCTC 39551</strain>
    </source>
</reference>
<evidence type="ECO:0000256" key="2">
    <source>
        <dbReference type="SAM" id="SignalP"/>
    </source>
</evidence>
<organism evidence="3 4">
    <name type="scientific">Nocardioides cavernae</name>
    <dbReference type="NCBI Taxonomy" id="1921566"/>
    <lineage>
        <taxon>Bacteria</taxon>
        <taxon>Bacillati</taxon>
        <taxon>Actinomycetota</taxon>
        <taxon>Actinomycetes</taxon>
        <taxon>Propionibacteriales</taxon>
        <taxon>Nocardioidaceae</taxon>
        <taxon>Nocardioides</taxon>
    </lineage>
</organism>
<dbReference type="RefSeq" id="WP_191193841.1">
    <property type="nucleotide sequence ID" value="NZ_JACXYZ010000001.1"/>
</dbReference>
<accession>A0ABR8NAY7</accession>
<dbReference type="EMBL" id="JACXYZ010000001">
    <property type="protein sequence ID" value="MBD3924029.1"/>
    <property type="molecule type" value="Genomic_DNA"/>
</dbReference>
<dbReference type="Proteomes" id="UP000618818">
    <property type="component" value="Unassembled WGS sequence"/>
</dbReference>
<evidence type="ECO:0000313" key="3">
    <source>
        <dbReference type="EMBL" id="MBD3924029.1"/>
    </source>
</evidence>
<feature type="chain" id="PRO_5046422879" evidence="2">
    <location>
        <begin position="26"/>
        <end position="374"/>
    </location>
</feature>
<protein>
    <submittedName>
        <fullName evidence="3">Uncharacterized protein</fullName>
    </submittedName>
</protein>
<feature type="region of interest" description="Disordered" evidence="1">
    <location>
        <begin position="30"/>
        <end position="55"/>
    </location>
</feature>
<feature type="signal peptide" evidence="2">
    <location>
        <begin position="1"/>
        <end position="25"/>
    </location>
</feature>
<gene>
    <name evidence="3" type="ORF">IEZ26_05305</name>
</gene>
<comment type="caution">
    <text evidence="3">The sequence shown here is derived from an EMBL/GenBank/DDBJ whole genome shotgun (WGS) entry which is preliminary data.</text>
</comment>